<gene>
    <name evidence="1" type="ORF">Pint_07663</name>
</gene>
<protein>
    <submittedName>
        <fullName evidence="1">Uncharacterized protein</fullName>
    </submittedName>
</protein>
<keyword evidence="2" id="KW-1185">Reference proteome</keyword>
<sequence>MMDELLVLACEGSEMKGYMRKQASSKAIKKHMHNGGMGSFDFHPSPRMIPHIYQPEVQYVELSIERFISRGKKVKDDHAIETPVFKEKLTVTETDLIAKYFQHTNDTTSRLSLIAFPHFQAFPSRVHKVNHSYRTGMLIDMMQHLQGLTFSSDSRTFFTEDEVSSGKCVGVQSFVQRENDNKDSFILDNFEGPKSPKEVTEPELSPIRTLNTEKKHNMPQFCSKNSSAHSYLFGSDFVSVDALGKVLIVSLPAFCFQELSHSKCVSGSSTLRLNHWKEDTFHLKTFVKNYDELDMGAKAVVEQPISQASCIRSVNLQISSPNSEAQQEKAVDGSEKILETPILKRNQLNEEGDMTDEIFEVEIKEPSPQADKYNDDLIDTELSPRLTNLIKSGVVPESPINDRGRLNNEGRNEFLIPDFASPVKLCSEQQTKSLSVNHIASARRCNFASPVAEETKTSLKSITSPSCSRDWQLSSEDKSQNVKPVRKLKRLRKAADCVETRHLQDMKEKTVSSGVNLARSFSGTSPIQNKHGRGKRKPVDKVRSFIEEEAEVSSEAEISDDEEDDQDDLYDDSFIDDRINPTAASTQAESSGVDMVAIYRRSLLSQSPVVRQPNFSATYSPDCATPMTRTSDSRSSSGKTLPSVQTLQTESKYQPAYKNSESFQTNQERITSEASACKPSDLNTQNERKRKLSFYQLESIPAINLAQKFSFQSEATGKEPCQAGHAENTEADTLDDDDQFYENLDLNAVEEQAALLLKQKSEFSLHDQETIPPSKLQNIGVQGSPSFDLGI</sequence>
<comment type="caution">
    <text evidence="1">The sequence shown here is derived from an EMBL/GenBank/DDBJ whole genome shotgun (WGS) entry which is preliminary data.</text>
</comment>
<dbReference type="EMBL" id="CM047745">
    <property type="protein sequence ID" value="KAJ0024971.1"/>
    <property type="molecule type" value="Genomic_DNA"/>
</dbReference>
<name>A0ACC0XU22_9ROSI</name>
<organism evidence="1 2">
    <name type="scientific">Pistacia integerrima</name>
    <dbReference type="NCBI Taxonomy" id="434235"/>
    <lineage>
        <taxon>Eukaryota</taxon>
        <taxon>Viridiplantae</taxon>
        <taxon>Streptophyta</taxon>
        <taxon>Embryophyta</taxon>
        <taxon>Tracheophyta</taxon>
        <taxon>Spermatophyta</taxon>
        <taxon>Magnoliopsida</taxon>
        <taxon>eudicotyledons</taxon>
        <taxon>Gunneridae</taxon>
        <taxon>Pentapetalae</taxon>
        <taxon>rosids</taxon>
        <taxon>malvids</taxon>
        <taxon>Sapindales</taxon>
        <taxon>Anacardiaceae</taxon>
        <taxon>Pistacia</taxon>
    </lineage>
</organism>
<reference evidence="2" key="1">
    <citation type="journal article" date="2023" name="G3 (Bethesda)">
        <title>Genome assembly and association tests identify interacting loci associated with vigor, precocity, and sex in interspecific pistachio rootstocks.</title>
        <authorList>
            <person name="Palmer W."/>
            <person name="Jacygrad E."/>
            <person name="Sagayaradj S."/>
            <person name="Cavanaugh K."/>
            <person name="Han R."/>
            <person name="Bertier L."/>
            <person name="Beede B."/>
            <person name="Kafkas S."/>
            <person name="Golino D."/>
            <person name="Preece J."/>
            <person name="Michelmore R."/>
        </authorList>
    </citation>
    <scope>NUCLEOTIDE SEQUENCE [LARGE SCALE GENOMIC DNA]</scope>
</reference>
<evidence type="ECO:0000313" key="1">
    <source>
        <dbReference type="EMBL" id="KAJ0024971.1"/>
    </source>
</evidence>
<evidence type="ECO:0000313" key="2">
    <source>
        <dbReference type="Proteomes" id="UP001163603"/>
    </source>
</evidence>
<accession>A0ACC0XU22</accession>
<proteinExistence type="predicted"/>
<dbReference type="Proteomes" id="UP001163603">
    <property type="component" value="Chromosome 10"/>
</dbReference>